<dbReference type="AlphaFoldDB" id="C0BBP0"/>
<dbReference type="HOGENOM" id="CLU_2681373_0_0_9"/>
<reference evidence="1 2" key="1">
    <citation type="submission" date="2009-02" db="EMBL/GenBank/DDBJ databases">
        <authorList>
            <person name="Fulton L."/>
            <person name="Clifton S."/>
            <person name="Fulton B."/>
            <person name="Xu J."/>
            <person name="Minx P."/>
            <person name="Pepin K.H."/>
            <person name="Johnson M."/>
            <person name="Bhonagiri V."/>
            <person name="Nash W.E."/>
            <person name="Mardis E.R."/>
            <person name="Wilson R.K."/>
        </authorList>
    </citation>
    <scope>NUCLEOTIDE SEQUENCE [LARGE SCALE GENOMIC DNA]</scope>
    <source>
        <strain evidence="1 2">ATCC 27758</strain>
    </source>
</reference>
<comment type="caution">
    <text evidence="1">The sequence shown here is derived from an EMBL/GenBank/DDBJ whole genome shotgun (WGS) entry which is preliminary data.</text>
</comment>
<protein>
    <submittedName>
        <fullName evidence="1">Uncharacterized protein</fullName>
    </submittedName>
</protein>
<name>C0BBP0_9FIRM</name>
<organism evidence="1 2">
    <name type="scientific">Coprococcus comes ATCC 27758</name>
    <dbReference type="NCBI Taxonomy" id="470146"/>
    <lineage>
        <taxon>Bacteria</taxon>
        <taxon>Bacillati</taxon>
        <taxon>Bacillota</taxon>
        <taxon>Clostridia</taxon>
        <taxon>Lachnospirales</taxon>
        <taxon>Lachnospiraceae</taxon>
        <taxon>Coprococcus</taxon>
    </lineage>
</organism>
<gene>
    <name evidence="1" type="ORF">COPCOM_02498</name>
</gene>
<dbReference type="Proteomes" id="UP000003793">
    <property type="component" value="Unassembled WGS sequence"/>
</dbReference>
<dbReference type="EMBL" id="ABVR01000041">
    <property type="protein sequence ID" value="EEG89514.1"/>
    <property type="molecule type" value="Genomic_DNA"/>
</dbReference>
<evidence type="ECO:0000313" key="2">
    <source>
        <dbReference type="Proteomes" id="UP000003793"/>
    </source>
</evidence>
<proteinExistence type="predicted"/>
<accession>C0BBP0</accession>
<evidence type="ECO:0000313" key="1">
    <source>
        <dbReference type="EMBL" id="EEG89514.1"/>
    </source>
</evidence>
<reference evidence="1 2" key="2">
    <citation type="submission" date="2009-03" db="EMBL/GenBank/DDBJ databases">
        <title>Draft genome sequence of Coprococcus comes (ATCC 27758).</title>
        <authorList>
            <person name="Sudarsanam P."/>
            <person name="Ley R."/>
            <person name="Guruge J."/>
            <person name="Turnbaugh P.J."/>
            <person name="Mahowald M."/>
            <person name="Liep D."/>
            <person name="Gordon J."/>
        </authorList>
    </citation>
    <scope>NUCLEOTIDE SEQUENCE [LARGE SCALE GENOMIC DNA]</scope>
    <source>
        <strain evidence="1 2">ATCC 27758</strain>
    </source>
</reference>
<sequence length="74" mass="8348">MKTNGEELPDRTFEEAARLAAHYSKNSGAEKVEVDYVEKKQVKKPNGSKPGFVVYYTNYSMMIDSDISGIQEVQ</sequence>